<evidence type="ECO:0000313" key="3">
    <source>
        <dbReference type="Proteomes" id="UP000706891"/>
    </source>
</evidence>
<keyword evidence="3" id="KW-1185">Reference proteome</keyword>
<proteinExistence type="predicted"/>
<dbReference type="Pfam" id="PF12771">
    <property type="entry name" value="SusD-like_2"/>
    <property type="match status" value="2"/>
</dbReference>
<reference evidence="2" key="2">
    <citation type="journal article" date="2021" name="Sci. Rep.">
        <title>The distribution of antibiotic resistance genes in chicken gut microbiota commensals.</title>
        <authorList>
            <person name="Juricova H."/>
            <person name="Matiasovicova J."/>
            <person name="Kubasova T."/>
            <person name="Cejkova D."/>
            <person name="Rychlik I."/>
        </authorList>
    </citation>
    <scope>NUCLEOTIDE SEQUENCE</scope>
    <source>
        <strain evidence="2">An824</strain>
    </source>
</reference>
<reference evidence="2" key="1">
    <citation type="submission" date="2020-08" db="EMBL/GenBank/DDBJ databases">
        <authorList>
            <person name="Cejkova D."/>
            <person name="Kubasova T."/>
            <person name="Jahodarova E."/>
            <person name="Rychlik I."/>
        </authorList>
    </citation>
    <scope>NUCLEOTIDE SEQUENCE</scope>
    <source>
        <strain evidence="2">An824</strain>
    </source>
</reference>
<protein>
    <submittedName>
        <fullName evidence="2">SusD/RagB family nutrient-binding outer membrane lipoprotein</fullName>
    </submittedName>
</protein>
<dbReference type="InterPro" id="IPR011990">
    <property type="entry name" value="TPR-like_helical_dom_sf"/>
</dbReference>
<dbReference type="AlphaFoldDB" id="A0A938WPT9"/>
<dbReference type="Gene3D" id="1.25.40.390">
    <property type="match status" value="2"/>
</dbReference>
<dbReference type="SUPFAM" id="SSF48452">
    <property type="entry name" value="TPR-like"/>
    <property type="match status" value="1"/>
</dbReference>
<dbReference type="EMBL" id="JACJJG010000001">
    <property type="protein sequence ID" value="MBM6672286.1"/>
    <property type="molecule type" value="Genomic_DNA"/>
</dbReference>
<dbReference type="InterPro" id="IPR041662">
    <property type="entry name" value="SusD-like_2"/>
</dbReference>
<feature type="chain" id="PRO_5037957814" evidence="1">
    <location>
        <begin position="25"/>
        <end position="583"/>
    </location>
</feature>
<dbReference type="PROSITE" id="PS51257">
    <property type="entry name" value="PROKAR_LIPOPROTEIN"/>
    <property type="match status" value="1"/>
</dbReference>
<dbReference type="RefSeq" id="WP_205102687.1">
    <property type="nucleotide sequence ID" value="NZ_JACJJG010000001.1"/>
</dbReference>
<feature type="signal peptide" evidence="1">
    <location>
        <begin position="1"/>
        <end position="24"/>
    </location>
</feature>
<gene>
    <name evidence="2" type="ORF">H6A34_00045</name>
</gene>
<sequence>MKKHIFNIASFMMLLTLGVGLSSCSDSYLEEVNTDDSKAETIDPNAQLTTALLQTYGDFSLMDTYRSYITGFTQYYAGGWNVSNYAGAVYPKDSEMAYPWNRYYQVGIKNLVDAIYHTEDMPNTNAALRIHRAYMMAVLSDIYGDIPCTEAGMSYIDGNATPKYDTQEEVYDFIFSELKACAEQLGTGTDVISGDVTSLGSDPEAWKRYANTLRLRYAMRISDVAPERARSEFESALNADGGIISSADEDAYIKYIDVPFTLYDGAADLDFRANALSEMIYGQDPTSPSFVSSTLFDYMKKMHDPRLYRICRCYIHTTRSQTDTSGNYDVTDEVLAWGERGGEGIVPCNVGDAWWSDWVSAPANSDIPTLDSLVNLYPDRGYDQNNYNARMIRPTIAVAFCNADCPGILITSAEVEFLLAEAASKGWNVPGDAESHYEAGIRASMQVLNNYYDIVSKISDEEIDEYIAENPLGDNPRESINTQAWILHLTNPSEGWANLRRSDYPALADRTLLPVRGDFPHEDPNLQTPVRLRYPLLEGRYNSVNYEEAVDRLGGTDDWHARVWWDVNEQNFMDIEKFSESIE</sequence>
<name>A0A938WPT9_9BACT</name>
<dbReference type="Proteomes" id="UP000706891">
    <property type="component" value="Unassembled WGS sequence"/>
</dbReference>
<accession>A0A938WPT9</accession>
<keyword evidence="1" id="KW-0732">Signal</keyword>
<organism evidence="2 3">
    <name type="scientific">Marseilla massiliensis</name>
    <dbReference type="NCBI Taxonomy" id="1841864"/>
    <lineage>
        <taxon>Bacteria</taxon>
        <taxon>Pseudomonadati</taxon>
        <taxon>Bacteroidota</taxon>
        <taxon>Bacteroidia</taxon>
        <taxon>Bacteroidales</taxon>
        <taxon>Prevotellaceae</taxon>
        <taxon>Marseilla</taxon>
    </lineage>
</organism>
<keyword evidence="2" id="KW-0449">Lipoprotein</keyword>
<evidence type="ECO:0000256" key="1">
    <source>
        <dbReference type="SAM" id="SignalP"/>
    </source>
</evidence>
<evidence type="ECO:0000313" key="2">
    <source>
        <dbReference type="EMBL" id="MBM6672286.1"/>
    </source>
</evidence>
<comment type="caution">
    <text evidence="2">The sequence shown here is derived from an EMBL/GenBank/DDBJ whole genome shotgun (WGS) entry which is preliminary data.</text>
</comment>